<name>A0ABT9P4B8_9ACTN</name>
<dbReference type="EMBL" id="JAUSQZ010000001">
    <property type="protein sequence ID" value="MDP9826910.1"/>
    <property type="molecule type" value="Genomic_DNA"/>
</dbReference>
<organism evidence="2 3">
    <name type="scientific">Kineosporia succinea</name>
    <dbReference type="NCBI Taxonomy" id="84632"/>
    <lineage>
        <taxon>Bacteria</taxon>
        <taxon>Bacillati</taxon>
        <taxon>Actinomycetota</taxon>
        <taxon>Actinomycetes</taxon>
        <taxon>Kineosporiales</taxon>
        <taxon>Kineosporiaceae</taxon>
        <taxon>Kineosporia</taxon>
    </lineage>
</organism>
<evidence type="ECO:0000259" key="1">
    <source>
        <dbReference type="PROSITE" id="PS50995"/>
    </source>
</evidence>
<keyword evidence="3" id="KW-1185">Reference proteome</keyword>
<dbReference type="GO" id="GO:0003677">
    <property type="term" value="F:DNA binding"/>
    <property type="evidence" value="ECO:0007669"/>
    <property type="project" value="UniProtKB-KW"/>
</dbReference>
<dbReference type="PANTHER" id="PTHR33164:SF99">
    <property type="entry name" value="MARR FAMILY REGULATORY PROTEIN"/>
    <property type="match status" value="1"/>
</dbReference>
<dbReference type="Proteomes" id="UP001235712">
    <property type="component" value="Unassembled WGS sequence"/>
</dbReference>
<proteinExistence type="predicted"/>
<reference evidence="2 3" key="1">
    <citation type="submission" date="2023-07" db="EMBL/GenBank/DDBJ databases">
        <title>Sequencing the genomes of 1000 actinobacteria strains.</title>
        <authorList>
            <person name="Klenk H.-P."/>
        </authorList>
    </citation>
    <scope>NUCLEOTIDE SEQUENCE [LARGE SCALE GENOMIC DNA]</scope>
    <source>
        <strain evidence="2 3">DSM 44388</strain>
    </source>
</reference>
<keyword evidence="2" id="KW-0238">DNA-binding</keyword>
<protein>
    <submittedName>
        <fullName evidence="2">DNA-binding MarR family transcriptional regulator</fullName>
    </submittedName>
</protein>
<dbReference type="InterPro" id="IPR000835">
    <property type="entry name" value="HTH_MarR-typ"/>
</dbReference>
<gene>
    <name evidence="2" type="ORF">J2S57_002659</name>
</gene>
<dbReference type="Pfam" id="PF12802">
    <property type="entry name" value="MarR_2"/>
    <property type="match status" value="1"/>
</dbReference>
<dbReference type="SUPFAM" id="SSF46785">
    <property type="entry name" value="Winged helix' DNA-binding domain"/>
    <property type="match status" value="1"/>
</dbReference>
<feature type="domain" description="HTH marR-type" evidence="1">
    <location>
        <begin position="9"/>
        <end position="145"/>
    </location>
</feature>
<dbReference type="PROSITE" id="PS50995">
    <property type="entry name" value="HTH_MARR_2"/>
    <property type="match status" value="1"/>
</dbReference>
<dbReference type="InterPro" id="IPR039422">
    <property type="entry name" value="MarR/SlyA-like"/>
</dbReference>
<dbReference type="InterPro" id="IPR036390">
    <property type="entry name" value="WH_DNA-bd_sf"/>
</dbReference>
<evidence type="ECO:0000313" key="3">
    <source>
        <dbReference type="Proteomes" id="UP001235712"/>
    </source>
</evidence>
<dbReference type="Gene3D" id="1.10.10.10">
    <property type="entry name" value="Winged helix-like DNA-binding domain superfamily/Winged helix DNA-binding domain"/>
    <property type="match status" value="1"/>
</dbReference>
<dbReference type="RefSeq" id="WP_307242255.1">
    <property type="nucleotide sequence ID" value="NZ_JAUSQZ010000001.1"/>
</dbReference>
<comment type="caution">
    <text evidence="2">The sequence shown here is derived from an EMBL/GenBank/DDBJ whole genome shotgun (WGS) entry which is preliminary data.</text>
</comment>
<dbReference type="InterPro" id="IPR036388">
    <property type="entry name" value="WH-like_DNA-bd_sf"/>
</dbReference>
<dbReference type="PANTHER" id="PTHR33164">
    <property type="entry name" value="TRANSCRIPTIONAL REGULATOR, MARR FAMILY"/>
    <property type="match status" value="1"/>
</dbReference>
<dbReference type="SMART" id="SM00347">
    <property type="entry name" value="HTH_MARR"/>
    <property type="match status" value="1"/>
</dbReference>
<evidence type="ECO:0000313" key="2">
    <source>
        <dbReference type="EMBL" id="MDP9826910.1"/>
    </source>
</evidence>
<accession>A0ABT9P4B8</accession>
<sequence>MPPRELPPGASAYFALLEVSALLHHELEQQAREDAGITFVQFQILAALSEHPEGSRTMTDVADQIVHSRSGLTYQAQKLEEAGYLTRGPAPGDERSTMATLTPAGREVLAGVLPGHLGVVRELFLDPLATEDTDELTRVLDLVRTHMRGRPPRSAARRSRRPETK</sequence>